<dbReference type="Proteomes" id="UP000611554">
    <property type="component" value="Unassembled WGS sequence"/>
</dbReference>
<evidence type="ECO:0000313" key="2">
    <source>
        <dbReference type="EMBL" id="GGQ27682.1"/>
    </source>
</evidence>
<keyword evidence="3" id="KW-1185">Reference proteome</keyword>
<sequence>MAGMEASSTGRRGVPPLRLAAGAAFMLLIVTGCGAGVLGNDRPAPERVTVTVTAGAPETTGTIESARPAESGEPGETSETDETGETAPDRTVVRPGGVLTDGGTVASELTRAGQRDRFALDLGDAREFYVTDMTGDDIQLQVYSEVDGRPVGPSGIALSWGTSVVKLTKAGRHRLEVFGNTNVVGPYGFRIATVKVRTFPAAIGLQIGEGGPDGAGRLDVPGRIDRFEFDADGASAIKVLGGAGACEAIELELVDAAQRSVASPRQPIPLCGYESDIPLSNGDGRYALVVRSGTAKTGPYSFQIARAG</sequence>
<organism evidence="2 3">
    <name type="scientific">Streptosporangium pseudovulgare</name>
    <dbReference type="NCBI Taxonomy" id="35765"/>
    <lineage>
        <taxon>Bacteria</taxon>
        <taxon>Bacillati</taxon>
        <taxon>Actinomycetota</taxon>
        <taxon>Actinomycetes</taxon>
        <taxon>Streptosporangiales</taxon>
        <taxon>Streptosporangiaceae</taxon>
        <taxon>Streptosporangium</taxon>
    </lineage>
</organism>
<accession>A0ABQ2REC4</accession>
<feature type="region of interest" description="Disordered" evidence="1">
    <location>
        <begin position="53"/>
        <end position="91"/>
    </location>
</feature>
<reference evidence="3" key="1">
    <citation type="journal article" date="2019" name="Int. J. Syst. Evol. Microbiol.">
        <title>The Global Catalogue of Microorganisms (GCM) 10K type strain sequencing project: providing services to taxonomists for standard genome sequencing and annotation.</title>
        <authorList>
            <consortium name="The Broad Institute Genomics Platform"/>
            <consortium name="The Broad Institute Genome Sequencing Center for Infectious Disease"/>
            <person name="Wu L."/>
            <person name="Ma J."/>
        </authorList>
    </citation>
    <scope>NUCLEOTIDE SEQUENCE [LARGE SCALE GENOMIC DNA]</scope>
    <source>
        <strain evidence="3">JCM 3115</strain>
    </source>
</reference>
<dbReference type="EMBL" id="BMQJ01000023">
    <property type="protein sequence ID" value="GGQ27682.1"/>
    <property type="molecule type" value="Genomic_DNA"/>
</dbReference>
<proteinExistence type="predicted"/>
<gene>
    <name evidence="2" type="ORF">GCM10010140_67450</name>
</gene>
<evidence type="ECO:0000313" key="3">
    <source>
        <dbReference type="Proteomes" id="UP000611554"/>
    </source>
</evidence>
<comment type="caution">
    <text evidence="2">The sequence shown here is derived from an EMBL/GenBank/DDBJ whole genome shotgun (WGS) entry which is preliminary data.</text>
</comment>
<protein>
    <recommendedName>
        <fullName evidence="4">Peptidase C-terminal archaeal/bacterial domain-containing protein</fullName>
    </recommendedName>
</protein>
<evidence type="ECO:0000256" key="1">
    <source>
        <dbReference type="SAM" id="MobiDB-lite"/>
    </source>
</evidence>
<evidence type="ECO:0008006" key="4">
    <source>
        <dbReference type="Google" id="ProtNLM"/>
    </source>
</evidence>
<name>A0ABQ2REC4_9ACTN</name>